<evidence type="ECO:0000256" key="1">
    <source>
        <dbReference type="ARBA" id="ARBA00009600"/>
    </source>
</evidence>
<keyword evidence="3" id="KW-1185">Reference proteome</keyword>
<gene>
    <name evidence="2" type="ORF">ACFSW8_05720</name>
</gene>
<dbReference type="PANTHER" id="PTHR30327">
    <property type="entry name" value="UNCHARACTERIZED PROTEIN YQGE"/>
    <property type="match status" value="1"/>
</dbReference>
<comment type="similarity">
    <text evidence="1">Belongs to the UPF0301 (AlgH) family.</text>
</comment>
<dbReference type="Proteomes" id="UP001597389">
    <property type="component" value="Unassembled WGS sequence"/>
</dbReference>
<dbReference type="RefSeq" id="WP_377177679.1">
    <property type="nucleotide sequence ID" value="NZ_JBHUJB010000022.1"/>
</dbReference>
<evidence type="ECO:0000313" key="3">
    <source>
        <dbReference type="Proteomes" id="UP001597389"/>
    </source>
</evidence>
<dbReference type="Pfam" id="PF02622">
    <property type="entry name" value="DUF179"/>
    <property type="match status" value="1"/>
</dbReference>
<sequence length="186" mass="20467">MLTPKNAVPEEKLTNNLLVSDPALRDGCFDKSVVFMIEHHQDEGSLGVILNHPTGKTVKDLISSDAFSKLANLPVYHGGPVASDQLHFICFSAHKSGIRCQYPLSAEMATNAISKSGKLVRAFVGHSSWAEGQLHEELEKHAWFTAFSSMLTLSSSDDENLWAATLRELSPFHHIISLTPDNPFLN</sequence>
<proteinExistence type="inferred from homology"/>
<accession>A0ABW4Z8Y1</accession>
<dbReference type="SUPFAM" id="SSF143456">
    <property type="entry name" value="VC0467-like"/>
    <property type="match status" value="1"/>
</dbReference>
<evidence type="ECO:0000313" key="2">
    <source>
        <dbReference type="EMBL" id="MFD2158388.1"/>
    </source>
</evidence>
<comment type="caution">
    <text evidence="2">The sequence shown here is derived from an EMBL/GenBank/DDBJ whole genome shotgun (WGS) entry which is preliminary data.</text>
</comment>
<dbReference type="EMBL" id="JBHUJB010000022">
    <property type="protein sequence ID" value="MFD2158388.1"/>
    <property type="molecule type" value="Genomic_DNA"/>
</dbReference>
<dbReference type="PANTHER" id="PTHR30327:SF1">
    <property type="entry name" value="UPF0301 PROTEIN YQGE"/>
    <property type="match status" value="1"/>
</dbReference>
<organism evidence="2 3">
    <name type="scientific">Rubritalea tangerina</name>
    <dbReference type="NCBI Taxonomy" id="430798"/>
    <lineage>
        <taxon>Bacteria</taxon>
        <taxon>Pseudomonadati</taxon>
        <taxon>Verrucomicrobiota</taxon>
        <taxon>Verrucomicrobiia</taxon>
        <taxon>Verrucomicrobiales</taxon>
        <taxon>Rubritaleaceae</taxon>
        <taxon>Rubritalea</taxon>
    </lineage>
</organism>
<dbReference type="Gene3D" id="3.40.1740.10">
    <property type="entry name" value="VC0467-like"/>
    <property type="match status" value="1"/>
</dbReference>
<dbReference type="InterPro" id="IPR003774">
    <property type="entry name" value="AlgH-like"/>
</dbReference>
<protein>
    <submittedName>
        <fullName evidence="2">YqgE/AlgH family protein</fullName>
    </submittedName>
</protein>
<reference evidence="3" key="1">
    <citation type="journal article" date="2019" name="Int. J. Syst. Evol. Microbiol.">
        <title>The Global Catalogue of Microorganisms (GCM) 10K type strain sequencing project: providing services to taxonomists for standard genome sequencing and annotation.</title>
        <authorList>
            <consortium name="The Broad Institute Genomics Platform"/>
            <consortium name="The Broad Institute Genome Sequencing Center for Infectious Disease"/>
            <person name="Wu L."/>
            <person name="Ma J."/>
        </authorList>
    </citation>
    <scope>NUCLEOTIDE SEQUENCE [LARGE SCALE GENOMIC DNA]</scope>
    <source>
        <strain evidence="3">CCUG 57942</strain>
    </source>
</reference>
<name>A0ABW4Z8Y1_9BACT</name>